<feature type="domain" description="PhnB-like" evidence="1">
    <location>
        <begin position="6"/>
        <end position="137"/>
    </location>
</feature>
<dbReference type="Gene3D" id="3.10.180.10">
    <property type="entry name" value="2,3-Dihydroxybiphenyl 1,2-Dioxygenase, domain 1"/>
    <property type="match status" value="1"/>
</dbReference>
<dbReference type="SUPFAM" id="SSF54593">
    <property type="entry name" value="Glyoxalase/Bleomycin resistance protein/Dihydroxybiphenyl dioxygenase"/>
    <property type="match status" value="1"/>
</dbReference>
<dbReference type="InterPro" id="IPR028973">
    <property type="entry name" value="PhnB-like"/>
</dbReference>
<dbReference type="InterPro" id="IPR029068">
    <property type="entry name" value="Glyas_Bleomycin-R_OHBP_Dase"/>
</dbReference>
<protein>
    <submittedName>
        <fullName evidence="2">VOC family protein</fullName>
    </submittedName>
</protein>
<dbReference type="KEGG" id="osu:NT6N_12350"/>
<dbReference type="Pfam" id="PF06983">
    <property type="entry name" value="3-dmu-9_3-mt"/>
    <property type="match status" value="1"/>
</dbReference>
<name>A0AAT9FJT5_9BACT</name>
<dbReference type="AlphaFoldDB" id="A0AAT9FJT5"/>
<evidence type="ECO:0000259" key="1">
    <source>
        <dbReference type="Pfam" id="PF06983"/>
    </source>
</evidence>
<reference evidence="2" key="1">
    <citation type="submission" date="2024-07" db="EMBL/GenBank/DDBJ databases">
        <title>Complete genome sequence of Verrucomicrobiaceae bacterium NT6N.</title>
        <authorList>
            <person name="Huang C."/>
            <person name="Takami H."/>
            <person name="Hamasaki K."/>
        </authorList>
    </citation>
    <scope>NUCLEOTIDE SEQUENCE</scope>
    <source>
        <strain evidence="2">NT6N</strain>
    </source>
</reference>
<accession>A0AAT9FJT5</accession>
<dbReference type="PANTHER" id="PTHR33990">
    <property type="entry name" value="PROTEIN YJDN-RELATED"/>
    <property type="match status" value="1"/>
</dbReference>
<gene>
    <name evidence="2" type="ORF">NT6N_12350</name>
</gene>
<dbReference type="PANTHER" id="PTHR33990:SF1">
    <property type="entry name" value="PROTEIN YJDN"/>
    <property type="match status" value="1"/>
</dbReference>
<dbReference type="CDD" id="cd06588">
    <property type="entry name" value="PhnB_like"/>
    <property type="match status" value="1"/>
</dbReference>
<evidence type="ECO:0000313" key="2">
    <source>
        <dbReference type="EMBL" id="BDS06195.1"/>
    </source>
</evidence>
<proteinExistence type="predicted"/>
<dbReference type="EMBL" id="AP026866">
    <property type="protein sequence ID" value="BDS06195.1"/>
    <property type="molecule type" value="Genomic_DNA"/>
</dbReference>
<sequence length="145" mass="15998">MSNPVIEPYLFFDGNCEEAVEFYRDNLGAKIEMMMRYSECPDELPPEMSGEENANKIMHVSFSIGESRIMASDGGCGAEAPKFGGFSLSIGLDDEAEAKRLFDLLADGGKVEMPLGKTFWSPCFGSLTDKFGLDWMISVAPEEEQ</sequence>
<organism evidence="2">
    <name type="scientific">Oceaniferula spumae</name>
    <dbReference type="NCBI Taxonomy" id="2979115"/>
    <lineage>
        <taxon>Bacteria</taxon>
        <taxon>Pseudomonadati</taxon>
        <taxon>Verrucomicrobiota</taxon>
        <taxon>Verrucomicrobiia</taxon>
        <taxon>Verrucomicrobiales</taxon>
        <taxon>Verrucomicrobiaceae</taxon>
        <taxon>Oceaniferula</taxon>
    </lineage>
</organism>